<protein>
    <submittedName>
        <fullName evidence="2">Uncharacterized protein</fullName>
    </submittedName>
</protein>
<accession>A0A6L9MY71</accession>
<gene>
    <name evidence="2" type="ORF">GTW09_14675</name>
</gene>
<proteinExistence type="predicted"/>
<reference evidence="2 3" key="1">
    <citation type="submission" date="2020-01" db="EMBL/GenBank/DDBJ databases">
        <title>Genomes of bacteria type strains.</title>
        <authorList>
            <person name="Chen J."/>
            <person name="Zhu S."/>
            <person name="Yang J."/>
        </authorList>
    </citation>
    <scope>NUCLEOTIDE SEQUENCE [LARGE SCALE GENOMIC DNA]</scope>
    <source>
        <strain evidence="2 3">LMG 22958</strain>
    </source>
</reference>
<dbReference type="EMBL" id="JAAAWP010000010">
    <property type="protein sequence ID" value="NDW22771.1"/>
    <property type="molecule type" value="Genomic_DNA"/>
</dbReference>
<dbReference type="Proteomes" id="UP000478837">
    <property type="component" value="Unassembled WGS sequence"/>
</dbReference>
<name>A0A6L9MY71_9ALTE</name>
<keyword evidence="1" id="KW-1133">Transmembrane helix</keyword>
<feature type="transmembrane region" description="Helical" evidence="1">
    <location>
        <begin position="139"/>
        <end position="159"/>
    </location>
</feature>
<evidence type="ECO:0000313" key="2">
    <source>
        <dbReference type="EMBL" id="NDW22771.1"/>
    </source>
</evidence>
<keyword evidence="3" id="KW-1185">Reference proteome</keyword>
<evidence type="ECO:0000256" key="1">
    <source>
        <dbReference type="SAM" id="Phobius"/>
    </source>
</evidence>
<keyword evidence="1" id="KW-0812">Transmembrane</keyword>
<comment type="caution">
    <text evidence="2">The sequence shown here is derived from an EMBL/GenBank/DDBJ whole genome shotgun (WGS) entry which is preliminary data.</text>
</comment>
<keyword evidence="1" id="KW-0472">Membrane</keyword>
<organism evidence="2 3">
    <name type="scientific">Alteromonas hispanica</name>
    <dbReference type="NCBI Taxonomy" id="315421"/>
    <lineage>
        <taxon>Bacteria</taxon>
        <taxon>Pseudomonadati</taxon>
        <taxon>Pseudomonadota</taxon>
        <taxon>Gammaproteobacteria</taxon>
        <taxon>Alteromonadales</taxon>
        <taxon>Alteromonadaceae</taxon>
        <taxon>Alteromonas/Salinimonas group</taxon>
        <taxon>Alteromonas</taxon>
    </lineage>
</organism>
<sequence>MAKRFSFKSTPRIVVNALLLITVLQGISLVSQLFAYQASLHEAIDKVERRISLDSAFLDVGNQTLNTPVNSYAIFRYINTLNAKLMEEGYPVLVNAIQSVTYTSEELDKARYPRSYTTLLKNAEQEIEIEIVSKPVSHALAFSWIALLAALCLVPVFALNTRKTAKQKAQQVQDALPPTPKLIINLQDKTISNGVTDKAVTLQNKPLCFYTALVRFCIENPGHPLPVHKDVPNELIALANRSFGRLIELGHTKRKRPDFNANLDKTLSEIRAALDDVFTGFNEEKETYYPPRAQGEGSRSKQHSYALPKIQLDDIEIIGN</sequence>
<evidence type="ECO:0000313" key="3">
    <source>
        <dbReference type="Proteomes" id="UP000478837"/>
    </source>
</evidence>
<dbReference type="AlphaFoldDB" id="A0A6L9MY71"/>